<dbReference type="PANTHER" id="PTHR33938">
    <property type="entry name" value="FERULOYL ESTERASE B-RELATED"/>
    <property type="match status" value="1"/>
</dbReference>
<keyword evidence="3 5" id="KW-0378">Hydrolase</keyword>
<sequence>MAALFIEGVVLSSESVTTKAVYNYTVTATDLYPGKSDLDFCNVTVSYTREGLSNATAVYQPLVLATWQFQGRYMSSGGGGFAITSGEIDLSSGLVFGAVSGATDGGFGGWDAMVTDVVLPANGLASTGTFSSSFHEMIVIGQAFTQSFYNSSSIYSYYQGCSEGGREGCSQQRFDGAAIGAPAFRMPFQQTTNGYAPSSCELEKIRNDTITACDGLGRPRGRCGGEDRSVQTSSNASSSVGSSSSCVAALGSPAANGTVTSQSAKIAEEIYAGVHFLPAATFSDAATSYNSTTDAYYASASGIGVQWVNHFLNNIASTTLSLDNVLTTGSDLTGFNNAGGKVIHFHGESDSSVPTASSVHYHNSVRQIMYPYLGFNERTTPRAEHCAPSSTQPNGPFPQNVLESVIDWVENGVNPEQLNATVLADTTTEVNQTVCSFPLRTGVATRLWSVFDQASYDTWVLDLNSFPMPVY</sequence>
<accession>A0AAD7JWB7</accession>
<comment type="similarity">
    <text evidence="5">Belongs to the tannase family.</text>
</comment>
<dbReference type="InterPro" id="IPR011118">
    <property type="entry name" value="Tannase/feruloyl_esterase"/>
</dbReference>
<evidence type="ECO:0000256" key="6">
    <source>
        <dbReference type="SAM" id="MobiDB-lite"/>
    </source>
</evidence>
<dbReference type="Proteomes" id="UP001215280">
    <property type="component" value="Unassembled WGS sequence"/>
</dbReference>
<evidence type="ECO:0000256" key="1">
    <source>
        <dbReference type="ARBA" id="ARBA00022487"/>
    </source>
</evidence>
<organism evidence="7 8">
    <name type="scientific">Mycena maculata</name>
    <dbReference type="NCBI Taxonomy" id="230809"/>
    <lineage>
        <taxon>Eukaryota</taxon>
        <taxon>Fungi</taxon>
        <taxon>Dikarya</taxon>
        <taxon>Basidiomycota</taxon>
        <taxon>Agaricomycotina</taxon>
        <taxon>Agaricomycetes</taxon>
        <taxon>Agaricomycetidae</taxon>
        <taxon>Agaricales</taxon>
        <taxon>Marasmiineae</taxon>
        <taxon>Mycenaceae</taxon>
        <taxon>Mycena</taxon>
    </lineage>
</organism>
<gene>
    <name evidence="7" type="ORF">DFH07DRAFT_902063</name>
</gene>
<feature type="compositionally biased region" description="Low complexity" evidence="6">
    <location>
        <begin position="230"/>
        <end position="242"/>
    </location>
</feature>
<dbReference type="GO" id="GO:0052689">
    <property type="term" value="F:carboxylic ester hydrolase activity"/>
    <property type="evidence" value="ECO:0007669"/>
    <property type="project" value="UniProtKB-KW"/>
</dbReference>
<evidence type="ECO:0000313" key="7">
    <source>
        <dbReference type="EMBL" id="KAJ7771991.1"/>
    </source>
</evidence>
<reference evidence="7" key="1">
    <citation type="submission" date="2023-03" db="EMBL/GenBank/DDBJ databases">
        <title>Massive genome expansion in bonnet fungi (Mycena s.s.) driven by repeated elements and novel gene families across ecological guilds.</title>
        <authorList>
            <consortium name="Lawrence Berkeley National Laboratory"/>
            <person name="Harder C.B."/>
            <person name="Miyauchi S."/>
            <person name="Viragh M."/>
            <person name="Kuo A."/>
            <person name="Thoen E."/>
            <person name="Andreopoulos B."/>
            <person name="Lu D."/>
            <person name="Skrede I."/>
            <person name="Drula E."/>
            <person name="Henrissat B."/>
            <person name="Morin E."/>
            <person name="Kohler A."/>
            <person name="Barry K."/>
            <person name="LaButti K."/>
            <person name="Morin E."/>
            <person name="Salamov A."/>
            <person name="Lipzen A."/>
            <person name="Mereny Z."/>
            <person name="Hegedus B."/>
            <person name="Baldrian P."/>
            <person name="Stursova M."/>
            <person name="Weitz H."/>
            <person name="Taylor A."/>
            <person name="Grigoriev I.V."/>
            <person name="Nagy L.G."/>
            <person name="Martin F."/>
            <person name="Kauserud H."/>
        </authorList>
    </citation>
    <scope>NUCLEOTIDE SEQUENCE</scope>
    <source>
        <strain evidence="7">CBHHK188m</strain>
    </source>
</reference>
<evidence type="ECO:0000313" key="8">
    <source>
        <dbReference type="Proteomes" id="UP001215280"/>
    </source>
</evidence>
<comment type="caution">
    <text evidence="7">The sequence shown here is derived from an EMBL/GenBank/DDBJ whole genome shotgun (WGS) entry which is preliminary data.</text>
</comment>
<feature type="region of interest" description="Disordered" evidence="6">
    <location>
        <begin position="221"/>
        <end position="242"/>
    </location>
</feature>
<proteinExistence type="inferred from homology"/>
<name>A0AAD7JWB7_9AGAR</name>
<dbReference type="Pfam" id="PF07519">
    <property type="entry name" value="Tannase"/>
    <property type="match status" value="2"/>
</dbReference>
<keyword evidence="1" id="KW-0719">Serine esterase</keyword>
<dbReference type="PANTHER" id="PTHR33938:SF16">
    <property type="entry name" value="CARBOXYLIC ESTER HYDROLASE"/>
    <property type="match status" value="1"/>
</dbReference>
<dbReference type="EMBL" id="JARJLG010000020">
    <property type="protein sequence ID" value="KAJ7771991.1"/>
    <property type="molecule type" value="Genomic_DNA"/>
</dbReference>
<evidence type="ECO:0000256" key="2">
    <source>
        <dbReference type="ARBA" id="ARBA00022729"/>
    </source>
</evidence>
<keyword evidence="4" id="KW-1015">Disulfide bond</keyword>
<dbReference type="AlphaFoldDB" id="A0AAD7JWB7"/>
<dbReference type="EC" id="3.1.1.-" evidence="5"/>
<evidence type="ECO:0000256" key="4">
    <source>
        <dbReference type="ARBA" id="ARBA00023157"/>
    </source>
</evidence>
<evidence type="ECO:0000256" key="3">
    <source>
        <dbReference type="ARBA" id="ARBA00022801"/>
    </source>
</evidence>
<keyword evidence="8" id="KW-1185">Reference proteome</keyword>
<keyword evidence="2" id="KW-0732">Signal</keyword>
<protein>
    <recommendedName>
        <fullName evidence="5">Carboxylic ester hydrolase</fullName>
        <ecNumber evidence="5">3.1.1.-</ecNumber>
    </recommendedName>
</protein>
<evidence type="ECO:0000256" key="5">
    <source>
        <dbReference type="RuleBase" id="RU361238"/>
    </source>
</evidence>